<gene>
    <name evidence="1" type="ORF">PHYPA_015389</name>
</gene>
<reference evidence="1 3" key="1">
    <citation type="journal article" date="2008" name="Science">
        <title>The Physcomitrella genome reveals evolutionary insights into the conquest of land by plants.</title>
        <authorList>
            <person name="Rensing S."/>
            <person name="Lang D."/>
            <person name="Zimmer A."/>
            <person name="Terry A."/>
            <person name="Salamov A."/>
            <person name="Shapiro H."/>
            <person name="Nishiyama T."/>
            <person name="Perroud P.-F."/>
            <person name="Lindquist E."/>
            <person name="Kamisugi Y."/>
            <person name="Tanahashi T."/>
            <person name="Sakakibara K."/>
            <person name="Fujita T."/>
            <person name="Oishi K."/>
            <person name="Shin-I T."/>
            <person name="Kuroki Y."/>
            <person name="Toyoda A."/>
            <person name="Suzuki Y."/>
            <person name="Hashimoto A."/>
            <person name="Yamaguchi K."/>
            <person name="Sugano A."/>
            <person name="Kohara Y."/>
            <person name="Fujiyama A."/>
            <person name="Anterola A."/>
            <person name="Aoki S."/>
            <person name="Ashton N."/>
            <person name="Barbazuk W.B."/>
            <person name="Barker E."/>
            <person name="Bennetzen J."/>
            <person name="Bezanilla M."/>
            <person name="Blankenship R."/>
            <person name="Cho S.H."/>
            <person name="Dutcher S."/>
            <person name="Estelle M."/>
            <person name="Fawcett J.A."/>
            <person name="Gundlach H."/>
            <person name="Hanada K."/>
            <person name="Heyl A."/>
            <person name="Hicks K.A."/>
            <person name="Hugh J."/>
            <person name="Lohr M."/>
            <person name="Mayer K."/>
            <person name="Melkozernov A."/>
            <person name="Murata T."/>
            <person name="Nelson D."/>
            <person name="Pils B."/>
            <person name="Prigge M."/>
            <person name="Reiss B."/>
            <person name="Renner T."/>
            <person name="Rombauts S."/>
            <person name="Rushton P."/>
            <person name="Sanderfoot A."/>
            <person name="Schween G."/>
            <person name="Shiu S.-H."/>
            <person name="Stueber K."/>
            <person name="Theodoulou F.L."/>
            <person name="Tu H."/>
            <person name="Van de Peer Y."/>
            <person name="Verrier P.J."/>
            <person name="Waters E."/>
            <person name="Wood A."/>
            <person name="Yang L."/>
            <person name="Cove D."/>
            <person name="Cuming A."/>
            <person name="Hasebe M."/>
            <person name="Lucas S."/>
            <person name="Mishler D.B."/>
            <person name="Reski R."/>
            <person name="Grigoriev I."/>
            <person name="Quatrano R.S."/>
            <person name="Boore J.L."/>
        </authorList>
    </citation>
    <scope>NUCLEOTIDE SEQUENCE [LARGE SCALE GENOMIC DNA]</scope>
    <source>
        <strain evidence="2 3">cv. Gransden 2004</strain>
    </source>
</reference>
<protein>
    <submittedName>
        <fullName evidence="1 2">Uncharacterized protein</fullName>
    </submittedName>
</protein>
<name>A0A2K1JVS0_PHYPA</name>
<evidence type="ECO:0000313" key="2">
    <source>
        <dbReference type="EnsemblPlants" id="PAC:32958363.CDS.1"/>
    </source>
</evidence>
<proteinExistence type="predicted"/>
<sequence>MPIPTPMSLHSRPTDGVWEICTRCLQCKLRGETLKKLCCRRGEARVGGNIHKLGAAIATSQPASYDDTVPSDNTNKSLRAVVWCGCCSSS</sequence>
<accession>A0A2K1JVS0</accession>
<dbReference type="EMBL" id="ABEU02000011">
    <property type="protein sequence ID" value="PNR45618.1"/>
    <property type="molecule type" value="Genomic_DNA"/>
</dbReference>
<dbReference type="Gramene" id="Pp3c11_22349V3.1">
    <property type="protein sequence ID" value="PAC:32958363.CDS.1"/>
    <property type="gene ID" value="Pp3c11_22349"/>
</dbReference>
<organism evidence="1">
    <name type="scientific">Physcomitrium patens</name>
    <name type="common">Spreading-leaved earth moss</name>
    <name type="synonym">Physcomitrella patens</name>
    <dbReference type="NCBI Taxonomy" id="3218"/>
    <lineage>
        <taxon>Eukaryota</taxon>
        <taxon>Viridiplantae</taxon>
        <taxon>Streptophyta</taxon>
        <taxon>Embryophyta</taxon>
        <taxon>Bryophyta</taxon>
        <taxon>Bryophytina</taxon>
        <taxon>Bryopsida</taxon>
        <taxon>Funariidae</taxon>
        <taxon>Funariales</taxon>
        <taxon>Funariaceae</taxon>
        <taxon>Physcomitrium</taxon>
    </lineage>
</organism>
<dbReference type="AlphaFoldDB" id="A0A2K1JVS0"/>
<reference evidence="2" key="3">
    <citation type="submission" date="2020-12" db="UniProtKB">
        <authorList>
            <consortium name="EnsemblPlants"/>
        </authorList>
    </citation>
    <scope>IDENTIFICATION</scope>
</reference>
<reference evidence="1 3" key="2">
    <citation type="journal article" date="2018" name="Plant J.">
        <title>The Physcomitrella patens chromosome-scale assembly reveals moss genome structure and evolution.</title>
        <authorList>
            <person name="Lang D."/>
            <person name="Ullrich K.K."/>
            <person name="Murat F."/>
            <person name="Fuchs J."/>
            <person name="Jenkins J."/>
            <person name="Haas F.B."/>
            <person name="Piednoel M."/>
            <person name="Gundlach H."/>
            <person name="Van Bel M."/>
            <person name="Meyberg R."/>
            <person name="Vives C."/>
            <person name="Morata J."/>
            <person name="Symeonidi A."/>
            <person name="Hiss M."/>
            <person name="Muchero W."/>
            <person name="Kamisugi Y."/>
            <person name="Saleh O."/>
            <person name="Blanc G."/>
            <person name="Decker E.L."/>
            <person name="van Gessel N."/>
            <person name="Grimwood J."/>
            <person name="Hayes R.D."/>
            <person name="Graham S.W."/>
            <person name="Gunter L.E."/>
            <person name="McDaniel S.F."/>
            <person name="Hoernstein S.N.W."/>
            <person name="Larsson A."/>
            <person name="Li F.W."/>
            <person name="Perroud P.F."/>
            <person name="Phillips J."/>
            <person name="Ranjan P."/>
            <person name="Rokshar D.S."/>
            <person name="Rothfels C.J."/>
            <person name="Schneider L."/>
            <person name="Shu S."/>
            <person name="Stevenson D.W."/>
            <person name="Thummler F."/>
            <person name="Tillich M."/>
            <person name="Villarreal Aguilar J.C."/>
            <person name="Widiez T."/>
            <person name="Wong G.K."/>
            <person name="Wymore A."/>
            <person name="Zhang Y."/>
            <person name="Zimmer A.D."/>
            <person name="Quatrano R.S."/>
            <person name="Mayer K.F.X."/>
            <person name="Goodstein D."/>
            <person name="Casacuberta J.M."/>
            <person name="Vandepoele K."/>
            <person name="Reski R."/>
            <person name="Cuming A.C."/>
            <person name="Tuskan G.A."/>
            <person name="Maumus F."/>
            <person name="Salse J."/>
            <person name="Schmutz J."/>
            <person name="Rensing S.A."/>
        </authorList>
    </citation>
    <scope>NUCLEOTIDE SEQUENCE [LARGE SCALE GENOMIC DNA]</scope>
    <source>
        <strain evidence="2 3">cv. Gransden 2004</strain>
    </source>
</reference>
<keyword evidence="3" id="KW-1185">Reference proteome</keyword>
<dbReference type="InParanoid" id="A0A2K1JVS0"/>
<evidence type="ECO:0000313" key="3">
    <source>
        <dbReference type="Proteomes" id="UP000006727"/>
    </source>
</evidence>
<dbReference type="EnsemblPlants" id="Pp3c11_22349V3.1">
    <property type="protein sequence ID" value="PAC:32958363.CDS.1"/>
    <property type="gene ID" value="Pp3c11_22349"/>
</dbReference>
<dbReference type="Proteomes" id="UP000006727">
    <property type="component" value="Chromosome 11"/>
</dbReference>
<evidence type="ECO:0000313" key="1">
    <source>
        <dbReference type="EMBL" id="PNR45618.1"/>
    </source>
</evidence>